<dbReference type="InterPro" id="IPR015883">
    <property type="entry name" value="Glyco_hydro_20_cat"/>
</dbReference>
<feature type="domain" description="Glycoside hydrolase family 20 catalytic" evidence="6">
    <location>
        <begin position="136"/>
        <end position="487"/>
    </location>
</feature>
<dbReference type="InterPro" id="IPR015882">
    <property type="entry name" value="HEX_bac_N"/>
</dbReference>
<dbReference type="Proteomes" id="UP001597063">
    <property type="component" value="Unassembled WGS sequence"/>
</dbReference>
<comment type="catalytic activity">
    <reaction evidence="1">
        <text>Hydrolysis of terminal non-reducing N-acetyl-D-hexosamine residues in N-acetyl-beta-D-hexosaminides.</text>
        <dbReference type="EC" id="3.2.1.52"/>
    </reaction>
</comment>
<reference evidence="9" key="1">
    <citation type="journal article" date="2019" name="Int. J. Syst. Evol. Microbiol.">
        <title>The Global Catalogue of Microorganisms (GCM) 10K type strain sequencing project: providing services to taxonomists for standard genome sequencing and annotation.</title>
        <authorList>
            <consortium name="The Broad Institute Genomics Platform"/>
            <consortium name="The Broad Institute Genome Sequencing Center for Infectious Disease"/>
            <person name="Wu L."/>
            <person name="Ma J."/>
        </authorList>
    </citation>
    <scope>NUCLEOTIDE SEQUENCE [LARGE SCALE GENOMIC DNA]</scope>
    <source>
        <strain evidence="9">JCM 9371</strain>
    </source>
</reference>
<keyword evidence="5" id="KW-0326">Glycosidase</keyword>
<comment type="caution">
    <text evidence="8">The sequence shown here is derived from an EMBL/GenBank/DDBJ whole genome shotgun (WGS) entry which is preliminary data.</text>
</comment>
<feature type="domain" description="Beta-hexosaminidase bacterial type N-terminal" evidence="7">
    <location>
        <begin position="4"/>
        <end position="133"/>
    </location>
</feature>
<dbReference type="InterPro" id="IPR025705">
    <property type="entry name" value="Beta_hexosaminidase_sua/sub"/>
</dbReference>
<accession>A0ABW2XJZ7</accession>
<dbReference type="Gene3D" id="3.30.379.10">
    <property type="entry name" value="Chitobiase/beta-hexosaminidase domain 2-like"/>
    <property type="match status" value="1"/>
</dbReference>
<gene>
    <name evidence="8" type="ORF">ACFQZM_15735</name>
</gene>
<name>A0ABW2XJZ7_9ACTN</name>
<evidence type="ECO:0000313" key="9">
    <source>
        <dbReference type="Proteomes" id="UP001597063"/>
    </source>
</evidence>
<organism evidence="8 9">
    <name type="scientific">Actinomadura fibrosa</name>
    <dbReference type="NCBI Taxonomy" id="111802"/>
    <lineage>
        <taxon>Bacteria</taxon>
        <taxon>Bacillati</taxon>
        <taxon>Actinomycetota</taxon>
        <taxon>Actinomycetes</taxon>
        <taxon>Streptosporangiales</taxon>
        <taxon>Thermomonosporaceae</taxon>
        <taxon>Actinomadura</taxon>
    </lineage>
</organism>
<dbReference type="PANTHER" id="PTHR22600:SF57">
    <property type="entry name" value="BETA-N-ACETYLHEXOSAMINIDASE"/>
    <property type="match status" value="1"/>
</dbReference>
<dbReference type="SUPFAM" id="SSF55545">
    <property type="entry name" value="beta-N-acetylhexosaminidase-like domain"/>
    <property type="match status" value="1"/>
</dbReference>
<evidence type="ECO:0000256" key="3">
    <source>
        <dbReference type="ARBA" id="ARBA00012663"/>
    </source>
</evidence>
<evidence type="ECO:0000313" key="8">
    <source>
        <dbReference type="EMBL" id="MFD0685955.1"/>
    </source>
</evidence>
<evidence type="ECO:0000256" key="5">
    <source>
        <dbReference type="ARBA" id="ARBA00023295"/>
    </source>
</evidence>
<evidence type="ECO:0000259" key="7">
    <source>
        <dbReference type="Pfam" id="PF02838"/>
    </source>
</evidence>
<evidence type="ECO:0000256" key="1">
    <source>
        <dbReference type="ARBA" id="ARBA00001231"/>
    </source>
</evidence>
<sequence>MVPPSLIPFPAHLHPTAGVPPVAGTWHVRADAPLAALTEVVRELLRPHLGKRLVTEHGDSELRLTLGAVPAGTGTLGVPPSGEPADETYRLAVTEQGIVCRANSVEGAFRAATTAAQALAGGEDLACLEVADAPRYAWRGLMVDPARGFVTAAELRRLIDLAALYKLNALHLHLTDNEGWRIELPGLPQLTAGDSPFYTVRQYRDLQAYAAERFVTLIPEIDLPGHCKALRAAFPDLPAAAAPGAASQVRTLGEHVQFHPPLDLADPATAAIVERVLAEMCALTSGPYVHIGADEAMGMAEEDFSHAVRTLRALVREHGKHPLAWQESARAGVTSHDIAQYWFAPSMMSSTGASQSPSSVALDVSDDDMRAVREFFNRTAGDLDRIVTGGGRVLLSPQSHLYLDRPYVRTTAPTEQADLADRLGFPFYPPETLQELASWDPAVYGIPEAQVAGIEATLFGETVGGFDDLTTLLLPRLPAIAETAWSGSPPSWPEHRSRLADHASLWRDRGLRYFASEEIPWTSDTPAGRLPAGPR</sequence>
<dbReference type="Pfam" id="PF00728">
    <property type="entry name" value="Glyco_hydro_20"/>
    <property type="match status" value="1"/>
</dbReference>
<protein>
    <recommendedName>
        <fullName evidence="3">beta-N-acetylhexosaminidase</fullName>
        <ecNumber evidence="3">3.2.1.52</ecNumber>
    </recommendedName>
</protein>
<keyword evidence="4" id="KW-0378">Hydrolase</keyword>
<comment type="similarity">
    <text evidence="2">Belongs to the glycosyl hydrolase 20 family.</text>
</comment>
<dbReference type="RefSeq" id="WP_131755694.1">
    <property type="nucleotide sequence ID" value="NZ_CAACUY010000007.1"/>
</dbReference>
<dbReference type="EC" id="3.2.1.52" evidence="3"/>
<evidence type="ECO:0000259" key="6">
    <source>
        <dbReference type="Pfam" id="PF00728"/>
    </source>
</evidence>
<evidence type="ECO:0000256" key="2">
    <source>
        <dbReference type="ARBA" id="ARBA00006285"/>
    </source>
</evidence>
<dbReference type="Gene3D" id="3.20.20.80">
    <property type="entry name" value="Glycosidases"/>
    <property type="match status" value="1"/>
</dbReference>
<evidence type="ECO:0000256" key="4">
    <source>
        <dbReference type="ARBA" id="ARBA00022801"/>
    </source>
</evidence>
<dbReference type="Pfam" id="PF02838">
    <property type="entry name" value="Glyco_hydro_20b"/>
    <property type="match status" value="1"/>
</dbReference>
<dbReference type="SUPFAM" id="SSF51445">
    <property type="entry name" value="(Trans)glycosidases"/>
    <property type="match status" value="1"/>
</dbReference>
<dbReference type="PRINTS" id="PR00738">
    <property type="entry name" value="GLHYDRLASE20"/>
</dbReference>
<dbReference type="InterPro" id="IPR017853">
    <property type="entry name" value="GH"/>
</dbReference>
<dbReference type="EMBL" id="JBHTGP010000007">
    <property type="protein sequence ID" value="MFD0685955.1"/>
    <property type="molecule type" value="Genomic_DNA"/>
</dbReference>
<keyword evidence="9" id="KW-1185">Reference proteome</keyword>
<dbReference type="InterPro" id="IPR029018">
    <property type="entry name" value="Hex-like_dom2"/>
</dbReference>
<dbReference type="PANTHER" id="PTHR22600">
    <property type="entry name" value="BETA-HEXOSAMINIDASE"/>
    <property type="match status" value="1"/>
</dbReference>
<proteinExistence type="inferred from homology"/>